<evidence type="ECO:0000313" key="2">
    <source>
        <dbReference type="EMBL" id="SFR64444.1"/>
    </source>
</evidence>
<feature type="transmembrane region" description="Helical" evidence="1">
    <location>
        <begin position="27"/>
        <end position="46"/>
    </location>
</feature>
<dbReference type="STRING" id="555875.SAMN04488124_3044"/>
<keyword evidence="1" id="KW-1133">Transmembrane helix</keyword>
<accession>A0A1I6ICU3</accession>
<dbReference type="EMBL" id="FOYS01000005">
    <property type="protein sequence ID" value="SFR64444.1"/>
    <property type="molecule type" value="Genomic_DNA"/>
</dbReference>
<protein>
    <recommendedName>
        <fullName evidence="4">Histidine kinase</fullName>
    </recommendedName>
</protein>
<dbReference type="OrthoDB" id="204680at2157"/>
<dbReference type="RefSeq" id="WP_089882509.1">
    <property type="nucleotide sequence ID" value="NZ_FOYS01000005.1"/>
</dbReference>
<evidence type="ECO:0000256" key="1">
    <source>
        <dbReference type="SAM" id="Phobius"/>
    </source>
</evidence>
<sequence>MSVRNQAKERVRDDGTSPFETTWPWRGGAVAGLLATVVTGIVISAMQLSTLQVAIAGLYGQSGSLVAGWVAHLVHGTLFGMLFALLLSDPGLYRLTDWYWKTILAGVVYGLVLAVVGAGILMPIWLDVVGGATPLSIPNVTVPMLLWHVTYGLVLGGAFAVVERRSE</sequence>
<feature type="transmembrane region" description="Helical" evidence="1">
    <location>
        <begin position="99"/>
        <end position="125"/>
    </location>
</feature>
<feature type="transmembrane region" description="Helical" evidence="1">
    <location>
        <begin position="145"/>
        <end position="162"/>
    </location>
</feature>
<organism evidence="2 3">
    <name type="scientific">Halogeometricum limi</name>
    <dbReference type="NCBI Taxonomy" id="555875"/>
    <lineage>
        <taxon>Archaea</taxon>
        <taxon>Methanobacteriati</taxon>
        <taxon>Methanobacteriota</taxon>
        <taxon>Stenosarchaea group</taxon>
        <taxon>Halobacteria</taxon>
        <taxon>Halobacteriales</taxon>
        <taxon>Haloferacaceae</taxon>
        <taxon>Halogeometricum</taxon>
    </lineage>
</organism>
<evidence type="ECO:0008006" key="4">
    <source>
        <dbReference type="Google" id="ProtNLM"/>
    </source>
</evidence>
<reference evidence="3" key="1">
    <citation type="submission" date="2016-10" db="EMBL/GenBank/DDBJ databases">
        <authorList>
            <person name="Varghese N."/>
            <person name="Submissions S."/>
        </authorList>
    </citation>
    <scope>NUCLEOTIDE SEQUENCE [LARGE SCALE GENOMIC DNA]</scope>
    <source>
        <strain evidence="3">CGMCC 1.8711</strain>
    </source>
</reference>
<dbReference type="Proteomes" id="UP000243250">
    <property type="component" value="Unassembled WGS sequence"/>
</dbReference>
<evidence type="ECO:0000313" key="3">
    <source>
        <dbReference type="Proteomes" id="UP000243250"/>
    </source>
</evidence>
<keyword evidence="3" id="KW-1185">Reference proteome</keyword>
<proteinExistence type="predicted"/>
<feature type="transmembrane region" description="Helical" evidence="1">
    <location>
        <begin position="66"/>
        <end position="87"/>
    </location>
</feature>
<dbReference type="AlphaFoldDB" id="A0A1I6ICU3"/>
<name>A0A1I6ICU3_9EURY</name>
<keyword evidence="1" id="KW-0472">Membrane</keyword>
<keyword evidence="1" id="KW-0812">Transmembrane</keyword>
<gene>
    <name evidence="2" type="ORF">SAMN04488124_3044</name>
</gene>